<organism evidence="1 2">
    <name type="scientific">Blattamonas nauphoetae</name>
    <dbReference type="NCBI Taxonomy" id="2049346"/>
    <lineage>
        <taxon>Eukaryota</taxon>
        <taxon>Metamonada</taxon>
        <taxon>Preaxostyla</taxon>
        <taxon>Oxymonadida</taxon>
        <taxon>Blattamonas</taxon>
    </lineage>
</organism>
<name>A0ABQ9Y8P1_9EUKA</name>
<dbReference type="InterPro" id="IPR016024">
    <property type="entry name" value="ARM-type_fold"/>
</dbReference>
<keyword evidence="2" id="KW-1185">Reference proteome</keyword>
<evidence type="ECO:0000313" key="1">
    <source>
        <dbReference type="EMBL" id="KAK2960132.1"/>
    </source>
</evidence>
<accession>A0ABQ9Y8P1</accession>
<dbReference type="Proteomes" id="UP001281761">
    <property type="component" value="Unassembled WGS sequence"/>
</dbReference>
<reference evidence="1 2" key="1">
    <citation type="journal article" date="2022" name="bioRxiv">
        <title>Genomics of Preaxostyla Flagellates Illuminates Evolutionary Transitions and the Path Towards Mitochondrial Loss.</title>
        <authorList>
            <person name="Novak L.V.F."/>
            <person name="Treitli S.C."/>
            <person name="Pyrih J."/>
            <person name="Halakuc P."/>
            <person name="Pipaliya S.V."/>
            <person name="Vacek V."/>
            <person name="Brzon O."/>
            <person name="Soukal P."/>
            <person name="Eme L."/>
            <person name="Dacks J.B."/>
            <person name="Karnkowska A."/>
            <person name="Elias M."/>
            <person name="Hampl V."/>
        </authorList>
    </citation>
    <scope>NUCLEOTIDE SEQUENCE [LARGE SCALE GENOMIC DNA]</scope>
    <source>
        <strain evidence="1">NAU3</strain>
        <tissue evidence="1">Gut</tissue>
    </source>
</reference>
<comment type="caution">
    <text evidence="1">The sequence shown here is derived from an EMBL/GenBank/DDBJ whole genome shotgun (WGS) entry which is preliminary data.</text>
</comment>
<dbReference type="EMBL" id="JARBJD010000025">
    <property type="protein sequence ID" value="KAK2960132.1"/>
    <property type="molecule type" value="Genomic_DNA"/>
</dbReference>
<gene>
    <name evidence="1" type="ORF">BLNAU_5015</name>
</gene>
<dbReference type="SUPFAM" id="SSF48371">
    <property type="entry name" value="ARM repeat"/>
    <property type="match status" value="1"/>
</dbReference>
<evidence type="ECO:0000313" key="2">
    <source>
        <dbReference type="Proteomes" id="UP001281761"/>
    </source>
</evidence>
<sequence>MSFEDKSAVYNSLVTLVKVGYPFNKTLQDRAAGFLEGLDPHRNKQVVAKLVTDLVPSSTGSDSGFVTSITTLLSSPHSTVVAATLSFLYNTIIPSSTIQCQLVGSDLISKVLATLQPHTLTISGNEEIYDNLIWIVDTSISLTHPDYFLDFDTISAIDQFNHHEMIFQKAVLPSSQFVSFLISNRHILNGDVFNDFMDLLRTLIRMCPYHRPTLEFVLASPIVMALPSCTVSVEDAEHLWNILYGLNTTIFLWEREGPEVFQTWKQILPALISESYEDTLEMILRRDNENSYGCFSIIDEIAPLIYSLGWMSYYLSQYRLLDHHIDTSRLSRRNGMCPAFPPFQHHPLFKSPSIIVVNKEPFLSFDPKSKLSFDDQSSIYHSLVALVKAEYPFDETLQDKAAQFLKGHESKFDDQQTALKVVTELVPSSAGSPRGFVPSIVTLLSSPHLRVVGAALSFLFETTTQSSPPIRCRLVESDLISKAIAIVQPHTLPLSGNEAMINKLNWVIIECLRLAIPFVVSELHITDAVDKYNHHEVIFQKVVIPSSQYVSFLISNRHSLNEDLFDLFMDLLYALIRIGPLHRPTLEYVLTSPIVMTLSSCLSFVESVDPLYITLAGICEMIEERNKEGAEVVQSTKRMIQALFSEGFEDTLEQTLMKYNYDDYYCSEVVEFIHRISQSLGLNA</sequence>
<protein>
    <submittedName>
        <fullName evidence="1">Uncharacterized protein</fullName>
    </submittedName>
</protein>
<proteinExistence type="predicted"/>